<comment type="caution">
    <text evidence="6">The sequence shown here is derived from an EMBL/GenBank/DDBJ whole genome shotgun (WGS) entry which is preliminary data.</text>
</comment>
<keyword evidence="2 4" id="KW-0863">Zinc-finger</keyword>
<protein>
    <recommendedName>
        <fullName evidence="5">SBP-type domain-containing protein</fullName>
    </recommendedName>
</protein>
<proteinExistence type="predicted"/>
<dbReference type="EMBL" id="AMZH03000470">
    <property type="protein sequence ID" value="RRT83573.1"/>
    <property type="molecule type" value="Genomic_DNA"/>
</dbReference>
<dbReference type="PANTHER" id="PTHR31251">
    <property type="entry name" value="SQUAMOSA PROMOTER-BINDING-LIKE PROTEIN 4"/>
    <property type="match status" value="1"/>
</dbReference>
<dbReference type="PROSITE" id="PS51141">
    <property type="entry name" value="ZF_SBP"/>
    <property type="match status" value="1"/>
</dbReference>
<dbReference type="InterPro" id="IPR044817">
    <property type="entry name" value="SBP-like"/>
</dbReference>
<dbReference type="InterPro" id="IPR036893">
    <property type="entry name" value="SBP_sf"/>
</dbReference>
<evidence type="ECO:0000256" key="1">
    <source>
        <dbReference type="ARBA" id="ARBA00022723"/>
    </source>
</evidence>
<dbReference type="PANTHER" id="PTHR31251:SF169">
    <property type="entry name" value="SQUAMOSA PROMOTER-BINDING-LIKE PROTEIN 8"/>
    <property type="match status" value="1"/>
</dbReference>
<evidence type="ECO:0000256" key="2">
    <source>
        <dbReference type="ARBA" id="ARBA00022771"/>
    </source>
</evidence>
<dbReference type="GO" id="GO:0003677">
    <property type="term" value="F:DNA binding"/>
    <property type="evidence" value="ECO:0007669"/>
    <property type="project" value="InterPro"/>
</dbReference>
<dbReference type="GO" id="GO:0005634">
    <property type="term" value="C:nucleus"/>
    <property type="evidence" value="ECO:0007669"/>
    <property type="project" value="InterPro"/>
</dbReference>
<keyword evidence="1" id="KW-0479">Metal-binding</keyword>
<dbReference type="Proteomes" id="UP000287651">
    <property type="component" value="Unassembled WGS sequence"/>
</dbReference>
<keyword evidence="3" id="KW-0862">Zinc</keyword>
<evidence type="ECO:0000313" key="7">
    <source>
        <dbReference type="Proteomes" id="UP000287651"/>
    </source>
</evidence>
<evidence type="ECO:0000256" key="4">
    <source>
        <dbReference type="PROSITE-ProRule" id="PRU00470"/>
    </source>
</evidence>
<gene>
    <name evidence="6" type="ORF">B296_00001640</name>
</gene>
<feature type="domain" description="SBP-type" evidence="5">
    <location>
        <begin position="135"/>
        <end position="207"/>
    </location>
</feature>
<dbReference type="GO" id="GO:0008270">
    <property type="term" value="F:zinc ion binding"/>
    <property type="evidence" value="ECO:0007669"/>
    <property type="project" value="UniProtKB-KW"/>
</dbReference>
<dbReference type="SUPFAM" id="SSF103612">
    <property type="entry name" value="SBT domain"/>
    <property type="match status" value="1"/>
</dbReference>
<accession>A0A427B517</accession>
<dbReference type="Gene3D" id="4.10.1100.10">
    <property type="entry name" value="Transcription factor, SBP-box domain"/>
    <property type="match status" value="1"/>
</dbReference>
<sequence>MNNKSSSAEAFLPSTMPFSGLEGSSQKQHHIWDWETSSHNPNTTIPGTTYDLRDHAFFPCLPLPDCPPPLLPMSTFHFYSPPPMPDYPVVLIKTEDGTGGCGRIGLNLGHRTYFSSGDALAIDRQFSRSTLSNHQPRCQAEGCKADLSGAKHYHRRHRVCEFHSKATVGIIGGLQQRFCQQCSSSVMHGPRSCSRRRRTQPRGVSEMGVVGFVVFASPGRRLWHGKLAAVPSTLKVSESRLAYECGSQVSPQIESGVCVRLQGMGCLDDQGEHDRSAVRSG</sequence>
<dbReference type="InterPro" id="IPR004333">
    <property type="entry name" value="SBP_dom"/>
</dbReference>
<reference evidence="6 7" key="1">
    <citation type="journal article" date="2014" name="Agronomy (Basel)">
        <title>A Draft Genome Sequence for Ensete ventricosum, the Drought-Tolerant Tree Against Hunger.</title>
        <authorList>
            <person name="Harrison J."/>
            <person name="Moore K.A."/>
            <person name="Paszkiewicz K."/>
            <person name="Jones T."/>
            <person name="Grant M."/>
            <person name="Ambacheew D."/>
            <person name="Muzemil S."/>
            <person name="Studholme D.J."/>
        </authorList>
    </citation>
    <scope>NUCLEOTIDE SEQUENCE [LARGE SCALE GENOMIC DNA]</scope>
</reference>
<name>A0A427B517_ENSVE</name>
<evidence type="ECO:0000313" key="6">
    <source>
        <dbReference type="EMBL" id="RRT83573.1"/>
    </source>
</evidence>
<dbReference type="AlphaFoldDB" id="A0A427B517"/>
<organism evidence="6 7">
    <name type="scientific">Ensete ventricosum</name>
    <name type="common">Abyssinian banana</name>
    <name type="synonym">Musa ensete</name>
    <dbReference type="NCBI Taxonomy" id="4639"/>
    <lineage>
        <taxon>Eukaryota</taxon>
        <taxon>Viridiplantae</taxon>
        <taxon>Streptophyta</taxon>
        <taxon>Embryophyta</taxon>
        <taxon>Tracheophyta</taxon>
        <taxon>Spermatophyta</taxon>
        <taxon>Magnoliopsida</taxon>
        <taxon>Liliopsida</taxon>
        <taxon>Zingiberales</taxon>
        <taxon>Musaceae</taxon>
        <taxon>Ensete</taxon>
    </lineage>
</organism>
<evidence type="ECO:0000259" key="5">
    <source>
        <dbReference type="PROSITE" id="PS51141"/>
    </source>
</evidence>
<dbReference type="Pfam" id="PF03110">
    <property type="entry name" value="SBP"/>
    <property type="match status" value="1"/>
</dbReference>
<evidence type="ECO:0000256" key="3">
    <source>
        <dbReference type="ARBA" id="ARBA00022833"/>
    </source>
</evidence>